<sequence>MQQIICSLLHRQAPIRNVHTSGEILYLLLAPAFIFLFISSFLKAVRCYRRRKAQLVVLQVDGRACTFGLAIFT</sequence>
<dbReference type="EMBL" id="BDGU01000112">
    <property type="protein sequence ID" value="GAW02752.1"/>
    <property type="molecule type" value="Genomic_DNA"/>
</dbReference>
<keyword evidence="3" id="KW-1185">Reference proteome</keyword>
<dbReference type="Proteomes" id="UP000188533">
    <property type="component" value="Unassembled WGS sequence"/>
</dbReference>
<reference evidence="2 3" key="1">
    <citation type="submission" date="2016-08" db="EMBL/GenBank/DDBJ databases">
        <authorList>
            <consortium name="Lentinula edodes genome sequencing consortium"/>
            <person name="Sakamoto Y."/>
            <person name="Nakade K."/>
            <person name="Sato S."/>
            <person name="Yoshida Y."/>
            <person name="Miyazaki K."/>
            <person name="Natsume S."/>
            <person name="Konno N."/>
        </authorList>
    </citation>
    <scope>NUCLEOTIDE SEQUENCE [LARGE SCALE GENOMIC DNA]</scope>
    <source>
        <strain evidence="2 3">NBRC 111202</strain>
    </source>
</reference>
<comment type="caution">
    <text evidence="2">The sequence shown here is derived from an EMBL/GenBank/DDBJ whole genome shotgun (WGS) entry which is preliminary data.</text>
</comment>
<keyword evidence="1" id="KW-0472">Membrane</keyword>
<evidence type="ECO:0000313" key="2">
    <source>
        <dbReference type="EMBL" id="GAW02752.1"/>
    </source>
</evidence>
<evidence type="ECO:0000256" key="1">
    <source>
        <dbReference type="SAM" id="Phobius"/>
    </source>
</evidence>
<evidence type="ECO:0000313" key="3">
    <source>
        <dbReference type="Proteomes" id="UP000188533"/>
    </source>
</evidence>
<reference evidence="2 3" key="2">
    <citation type="submission" date="2017-02" db="EMBL/GenBank/DDBJ databases">
        <title>A genome survey and senescence transcriptome analysis in Lentinula edodes.</title>
        <authorList>
            <person name="Sakamoto Y."/>
            <person name="Nakade K."/>
            <person name="Sato S."/>
            <person name="Yoshida Y."/>
            <person name="Miyazaki K."/>
            <person name="Natsume S."/>
            <person name="Konno N."/>
        </authorList>
    </citation>
    <scope>NUCLEOTIDE SEQUENCE [LARGE SCALE GENOMIC DNA]</scope>
    <source>
        <strain evidence="2 3">NBRC 111202</strain>
    </source>
</reference>
<organism evidence="2 3">
    <name type="scientific">Lentinula edodes</name>
    <name type="common">Shiitake mushroom</name>
    <name type="synonym">Lentinus edodes</name>
    <dbReference type="NCBI Taxonomy" id="5353"/>
    <lineage>
        <taxon>Eukaryota</taxon>
        <taxon>Fungi</taxon>
        <taxon>Dikarya</taxon>
        <taxon>Basidiomycota</taxon>
        <taxon>Agaricomycotina</taxon>
        <taxon>Agaricomycetes</taxon>
        <taxon>Agaricomycetidae</taxon>
        <taxon>Agaricales</taxon>
        <taxon>Marasmiineae</taxon>
        <taxon>Omphalotaceae</taxon>
        <taxon>Lentinula</taxon>
    </lineage>
</organism>
<gene>
    <name evidence="2" type="ORF">LENED_004420</name>
</gene>
<protein>
    <submittedName>
        <fullName evidence="2">Uncharacterized protein</fullName>
    </submittedName>
</protein>
<dbReference type="AlphaFoldDB" id="A0A1Q3E668"/>
<name>A0A1Q3E668_LENED</name>
<proteinExistence type="predicted"/>
<keyword evidence="1" id="KW-1133">Transmembrane helix</keyword>
<keyword evidence="1" id="KW-0812">Transmembrane</keyword>
<feature type="transmembrane region" description="Helical" evidence="1">
    <location>
        <begin position="24"/>
        <end position="42"/>
    </location>
</feature>
<accession>A0A1Q3E668</accession>